<comment type="caution">
    <text evidence="2">The sequence shown here is derived from an EMBL/GenBank/DDBJ whole genome shotgun (WGS) entry which is preliminary data.</text>
</comment>
<keyword evidence="3" id="KW-1185">Reference proteome</keyword>
<dbReference type="RefSeq" id="XP_041152728.1">
    <property type="nucleotide sequence ID" value="XM_041300928.1"/>
</dbReference>
<proteinExistence type="predicted"/>
<dbReference type="Proteomes" id="UP000719766">
    <property type="component" value="Unassembled WGS sequence"/>
</dbReference>
<name>A0A9P7AA58_9AGAM</name>
<feature type="chain" id="PRO_5040304797" evidence="1">
    <location>
        <begin position="25"/>
        <end position="369"/>
    </location>
</feature>
<dbReference type="AlphaFoldDB" id="A0A9P7AA58"/>
<keyword evidence="1" id="KW-0732">Signal</keyword>
<organism evidence="2 3">
    <name type="scientific">Suillus plorans</name>
    <dbReference type="NCBI Taxonomy" id="116603"/>
    <lineage>
        <taxon>Eukaryota</taxon>
        <taxon>Fungi</taxon>
        <taxon>Dikarya</taxon>
        <taxon>Basidiomycota</taxon>
        <taxon>Agaricomycotina</taxon>
        <taxon>Agaricomycetes</taxon>
        <taxon>Agaricomycetidae</taxon>
        <taxon>Boletales</taxon>
        <taxon>Suillineae</taxon>
        <taxon>Suillaceae</taxon>
        <taxon>Suillus</taxon>
    </lineage>
</organism>
<accession>A0A9P7AA58</accession>
<evidence type="ECO:0000256" key="1">
    <source>
        <dbReference type="SAM" id="SignalP"/>
    </source>
</evidence>
<sequence>MQLFLIPALALSQAFVVLSQHAEAAFHVPSTCEERARQAGLPTDGWEIVPDNNGQMVCRQTAVRELCYGVEYVDADTHEKKCAQDASGLTWIDKTAQLAKWCAKDHVWTYDNGSGARYGGCCPVGFHMDRGTCISDAPELPTPPTPACPYHPAYPPNPPGPSNPPTPPIPFPGPQACGNGHGGVEPSCTCTNYPVCGRGKYLGIKYGHCYILSFSDGEQLGIDRDHTDYKKNGFFVDIPFKVCNSTTDCSRGKEVEMGQSFSLQDQHGLYKDTQSTKGWINDASGGNHMEFTTDASHAGKFTGIPTCTSGECAIQLYGGPSGGALAYACPMPQPGLTFYGNPKVGQKLRFSEVSCDEYEVPLTSGINLQ</sequence>
<gene>
    <name evidence="2" type="ORF">HD556DRAFT_1314432</name>
</gene>
<reference evidence="2" key="1">
    <citation type="journal article" date="2020" name="New Phytol.">
        <title>Comparative genomics reveals dynamic genome evolution in host specialist ectomycorrhizal fungi.</title>
        <authorList>
            <person name="Lofgren L.A."/>
            <person name="Nguyen N.H."/>
            <person name="Vilgalys R."/>
            <person name="Ruytinx J."/>
            <person name="Liao H.L."/>
            <person name="Branco S."/>
            <person name="Kuo A."/>
            <person name="LaButti K."/>
            <person name="Lipzen A."/>
            <person name="Andreopoulos W."/>
            <person name="Pangilinan J."/>
            <person name="Riley R."/>
            <person name="Hundley H."/>
            <person name="Na H."/>
            <person name="Barry K."/>
            <person name="Grigoriev I.V."/>
            <person name="Stajich J.E."/>
            <person name="Kennedy P.G."/>
        </authorList>
    </citation>
    <scope>NUCLEOTIDE SEQUENCE</scope>
    <source>
        <strain evidence="2">S12</strain>
    </source>
</reference>
<evidence type="ECO:0000313" key="3">
    <source>
        <dbReference type="Proteomes" id="UP000719766"/>
    </source>
</evidence>
<evidence type="ECO:0000313" key="2">
    <source>
        <dbReference type="EMBL" id="KAG1785243.1"/>
    </source>
</evidence>
<feature type="signal peptide" evidence="1">
    <location>
        <begin position="1"/>
        <end position="24"/>
    </location>
</feature>
<protein>
    <submittedName>
        <fullName evidence="2">Uncharacterized protein</fullName>
    </submittedName>
</protein>
<dbReference type="EMBL" id="JABBWE010000115">
    <property type="protein sequence ID" value="KAG1785243.1"/>
    <property type="molecule type" value="Genomic_DNA"/>
</dbReference>
<dbReference type="OrthoDB" id="4662630at2759"/>
<dbReference type="GeneID" id="64594692"/>